<dbReference type="InterPro" id="IPR014710">
    <property type="entry name" value="RmlC-like_jellyroll"/>
</dbReference>
<dbReference type="PRINTS" id="PR00032">
    <property type="entry name" value="HTHARAC"/>
</dbReference>
<dbReference type="SMART" id="SM00342">
    <property type="entry name" value="HTH_ARAC"/>
    <property type="match status" value="1"/>
</dbReference>
<dbReference type="InterPro" id="IPR050204">
    <property type="entry name" value="AraC_XylS_family_regulators"/>
</dbReference>
<keyword evidence="1" id="KW-0805">Transcription regulation</keyword>
<gene>
    <name evidence="5" type="ORF">ACE3NQ_11540</name>
</gene>
<dbReference type="Gene3D" id="1.10.10.60">
    <property type="entry name" value="Homeodomain-like"/>
    <property type="match status" value="2"/>
</dbReference>
<dbReference type="InterPro" id="IPR003313">
    <property type="entry name" value="AraC-bd"/>
</dbReference>
<keyword evidence="6" id="KW-1185">Reference proteome</keyword>
<dbReference type="Pfam" id="PF02311">
    <property type="entry name" value="AraC_binding"/>
    <property type="match status" value="1"/>
</dbReference>
<feature type="domain" description="HTH araC/xylS-type" evidence="4">
    <location>
        <begin position="161"/>
        <end position="259"/>
    </location>
</feature>
<dbReference type="PANTHER" id="PTHR46796">
    <property type="entry name" value="HTH-TYPE TRANSCRIPTIONAL ACTIVATOR RHAS-RELATED"/>
    <property type="match status" value="1"/>
</dbReference>
<proteinExistence type="predicted"/>
<dbReference type="Gene3D" id="2.60.120.10">
    <property type="entry name" value="Jelly Rolls"/>
    <property type="match status" value="1"/>
</dbReference>
<dbReference type="SUPFAM" id="SSF46689">
    <property type="entry name" value="Homeodomain-like"/>
    <property type="match status" value="2"/>
</dbReference>
<dbReference type="InterPro" id="IPR018060">
    <property type="entry name" value="HTH_AraC"/>
</dbReference>
<dbReference type="PROSITE" id="PS01124">
    <property type="entry name" value="HTH_ARAC_FAMILY_2"/>
    <property type="match status" value="1"/>
</dbReference>
<evidence type="ECO:0000256" key="3">
    <source>
        <dbReference type="ARBA" id="ARBA00023163"/>
    </source>
</evidence>
<accession>A0ABV5B779</accession>
<dbReference type="InterPro" id="IPR009057">
    <property type="entry name" value="Homeodomain-like_sf"/>
</dbReference>
<evidence type="ECO:0000259" key="4">
    <source>
        <dbReference type="PROSITE" id="PS01124"/>
    </source>
</evidence>
<dbReference type="InterPro" id="IPR020449">
    <property type="entry name" value="Tscrpt_reg_AraC-type_HTH"/>
</dbReference>
<keyword evidence="2" id="KW-0238">DNA-binding</keyword>
<dbReference type="EMBL" id="JBHILM010000011">
    <property type="protein sequence ID" value="MFB5681546.1"/>
    <property type="molecule type" value="Genomic_DNA"/>
</dbReference>
<dbReference type="InterPro" id="IPR037923">
    <property type="entry name" value="HTH-like"/>
</dbReference>
<sequence length="263" mass="30110">MLELWRIDGEFTNQPHAHDSEYQITMPVHGNCQFTQENKEYRLNGGEALIQHPGEHHSFTAAGTTGLLIFKIRQEGMGSSKLGPAVEWQVKQQFDPMQLNRYFCNWTAALMGSDPCDRLIREQTEIQVIEYLTATMNGSKLPSLCYSASTKPDTGKGHHLHQVLDYIHSHYREEISVDTLAGIAMQSRYHFIRLFKSATGETPYQYVLKLRMREAMHLLRTSQTSVTDIALSLGYSSTSPFYRAFAKTYGVRPEQCRSRVVRR</sequence>
<evidence type="ECO:0000313" key="5">
    <source>
        <dbReference type="EMBL" id="MFB5681546.1"/>
    </source>
</evidence>
<name>A0ABV5B779_9BACL</name>
<dbReference type="RefSeq" id="WP_375533070.1">
    <property type="nucleotide sequence ID" value="NZ_JBHIRX010000004.1"/>
</dbReference>
<dbReference type="Pfam" id="PF12833">
    <property type="entry name" value="HTH_18"/>
    <property type="match status" value="1"/>
</dbReference>
<dbReference type="Proteomes" id="UP001580407">
    <property type="component" value="Unassembled WGS sequence"/>
</dbReference>
<dbReference type="CDD" id="cd02208">
    <property type="entry name" value="cupin_RmlC-like"/>
    <property type="match status" value="1"/>
</dbReference>
<evidence type="ECO:0000313" key="6">
    <source>
        <dbReference type="Proteomes" id="UP001580407"/>
    </source>
</evidence>
<comment type="caution">
    <text evidence="5">The sequence shown here is derived from an EMBL/GenBank/DDBJ whole genome shotgun (WGS) entry which is preliminary data.</text>
</comment>
<keyword evidence="3" id="KW-0804">Transcription</keyword>
<reference evidence="5 6" key="1">
    <citation type="submission" date="2024-09" db="EMBL/GenBank/DDBJ databases">
        <authorList>
            <person name="Ruan L."/>
        </authorList>
    </citation>
    <scope>NUCLEOTIDE SEQUENCE [LARGE SCALE GENOMIC DNA]</scope>
    <source>
        <strain evidence="5 6">D33</strain>
    </source>
</reference>
<protein>
    <submittedName>
        <fullName evidence="5">Helix-turn-helix domain-containing protein</fullName>
    </submittedName>
</protein>
<organism evidence="5 6">
    <name type="scientific">Paenibacillus terreus</name>
    <dbReference type="NCBI Taxonomy" id="1387834"/>
    <lineage>
        <taxon>Bacteria</taxon>
        <taxon>Bacillati</taxon>
        <taxon>Bacillota</taxon>
        <taxon>Bacilli</taxon>
        <taxon>Bacillales</taxon>
        <taxon>Paenibacillaceae</taxon>
        <taxon>Paenibacillus</taxon>
    </lineage>
</organism>
<dbReference type="SUPFAM" id="SSF51215">
    <property type="entry name" value="Regulatory protein AraC"/>
    <property type="match status" value="1"/>
</dbReference>
<evidence type="ECO:0000256" key="1">
    <source>
        <dbReference type="ARBA" id="ARBA00023015"/>
    </source>
</evidence>
<evidence type="ECO:0000256" key="2">
    <source>
        <dbReference type="ARBA" id="ARBA00023125"/>
    </source>
</evidence>